<protein>
    <submittedName>
        <fullName evidence="2">Cytochrome C</fullName>
    </submittedName>
</protein>
<accession>A0A8J7SDN3</accession>
<dbReference type="AlphaFoldDB" id="A0A8J7SDN3"/>
<dbReference type="SUPFAM" id="SSF48695">
    <property type="entry name" value="Multiheme cytochromes"/>
    <property type="match status" value="1"/>
</dbReference>
<feature type="signal peptide" evidence="1">
    <location>
        <begin position="1"/>
        <end position="21"/>
    </location>
</feature>
<dbReference type="RefSeq" id="WP_199387059.1">
    <property type="nucleotide sequence ID" value="NZ_JAEMHM010000033.1"/>
</dbReference>
<feature type="chain" id="PRO_5035205053" evidence="1">
    <location>
        <begin position="22"/>
        <end position="144"/>
    </location>
</feature>
<dbReference type="InterPro" id="IPR036280">
    <property type="entry name" value="Multihaem_cyt_sf"/>
</dbReference>
<dbReference type="EMBL" id="JAEMHM010000033">
    <property type="protein sequence ID" value="MBJ6727919.1"/>
    <property type="molecule type" value="Genomic_DNA"/>
</dbReference>
<gene>
    <name evidence="2" type="ORF">JFN93_24690</name>
</gene>
<name>A0A8J7SDN3_9BACT</name>
<sequence length="144" mass="16746">MKNICLGLLVTVLLSMLYACAHTQSLARVHPEEVKGLVDCGECHTDRWALWNHRAADFYNKHRFFADEQSKACNVCHQEAFCADCHAHKEEIKPSDKYKDEPERNLPHRGDYINQHKIDGRINPAYCVKCHGRQNNERCRSCHR</sequence>
<dbReference type="Proteomes" id="UP000636888">
    <property type="component" value="Unassembled WGS sequence"/>
</dbReference>
<evidence type="ECO:0000313" key="3">
    <source>
        <dbReference type="Proteomes" id="UP000636888"/>
    </source>
</evidence>
<evidence type="ECO:0000313" key="2">
    <source>
        <dbReference type="EMBL" id="MBJ6727919.1"/>
    </source>
</evidence>
<organism evidence="2 3">
    <name type="scientific">Geomesophilobacter sediminis</name>
    <dbReference type="NCBI Taxonomy" id="2798584"/>
    <lineage>
        <taxon>Bacteria</taxon>
        <taxon>Pseudomonadati</taxon>
        <taxon>Thermodesulfobacteriota</taxon>
        <taxon>Desulfuromonadia</taxon>
        <taxon>Geobacterales</taxon>
        <taxon>Geobacteraceae</taxon>
        <taxon>Geomesophilobacter</taxon>
    </lineage>
</organism>
<comment type="caution">
    <text evidence="2">The sequence shown here is derived from an EMBL/GenBank/DDBJ whole genome shotgun (WGS) entry which is preliminary data.</text>
</comment>
<reference evidence="2" key="1">
    <citation type="submission" date="2020-12" db="EMBL/GenBank/DDBJ databases">
        <title>Geomonas sp. Red875, isolated from river sediment.</title>
        <authorList>
            <person name="Xu Z."/>
            <person name="Zhang Z."/>
            <person name="Masuda Y."/>
            <person name="Itoh H."/>
            <person name="Senoo K."/>
        </authorList>
    </citation>
    <scope>NUCLEOTIDE SEQUENCE</scope>
    <source>
        <strain evidence="2">Red875</strain>
    </source>
</reference>
<keyword evidence="1" id="KW-0732">Signal</keyword>
<keyword evidence="3" id="KW-1185">Reference proteome</keyword>
<proteinExistence type="predicted"/>
<evidence type="ECO:0000256" key="1">
    <source>
        <dbReference type="SAM" id="SignalP"/>
    </source>
</evidence>
<dbReference type="PROSITE" id="PS51257">
    <property type="entry name" value="PROKAR_LIPOPROTEIN"/>
    <property type="match status" value="1"/>
</dbReference>